<evidence type="ECO:0000313" key="3">
    <source>
        <dbReference type="Proteomes" id="UP000029868"/>
    </source>
</evidence>
<reference evidence="2 3" key="1">
    <citation type="submission" date="2014-08" db="EMBL/GenBank/DDBJ databases">
        <title>Genomic and Phenotypic Diversity of Colwellia psychrerythraea strains from Disparate Marine Basins.</title>
        <authorList>
            <person name="Techtmann S.M."/>
            <person name="Stelling S.C."/>
            <person name="Utturkar S.M."/>
            <person name="Alshibli N."/>
            <person name="Harris A."/>
            <person name="Brown S.D."/>
            <person name="Hazen T.C."/>
        </authorList>
    </citation>
    <scope>NUCLEOTIDE SEQUENCE [LARGE SCALE GENOMIC DNA]</scope>
    <source>
        <strain evidence="2 3">GAB14E</strain>
    </source>
</reference>
<gene>
    <name evidence="2" type="ORF">GAB14E_1981</name>
</gene>
<accession>A0A099KWU3</accession>
<protein>
    <submittedName>
        <fullName evidence="2">Uncharacterized protein</fullName>
    </submittedName>
</protein>
<dbReference type="OrthoDB" id="6057961at2"/>
<sequence length="119" mass="13731">MLFFSYRKNKAIKSYIKKLGRDLSRRYGRSKLYTSGQVERTIHEEGYNWRHICYAHALYTSFEQFNNWHEERGETCDYGAMREEVSSSFFGGNISVIESSSFGNDSSDSFSSSGDVSTD</sequence>
<dbReference type="EMBL" id="JQEC01000015">
    <property type="protein sequence ID" value="KGJ95199.1"/>
    <property type="molecule type" value="Genomic_DNA"/>
</dbReference>
<feature type="region of interest" description="Disordered" evidence="1">
    <location>
        <begin position="99"/>
        <end position="119"/>
    </location>
</feature>
<organism evidence="2 3">
    <name type="scientific">Colwellia psychrerythraea</name>
    <name type="common">Vibrio psychroerythus</name>
    <dbReference type="NCBI Taxonomy" id="28229"/>
    <lineage>
        <taxon>Bacteria</taxon>
        <taxon>Pseudomonadati</taxon>
        <taxon>Pseudomonadota</taxon>
        <taxon>Gammaproteobacteria</taxon>
        <taxon>Alteromonadales</taxon>
        <taxon>Colwelliaceae</taxon>
        <taxon>Colwellia</taxon>
    </lineage>
</organism>
<dbReference type="RefSeq" id="WP_052093567.1">
    <property type="nucleotide sequence ID" value="NZ_JQEC01000015.1"/>
</dbReference>
<evidence type="ECO:0000256" key="1">
    <source>
        <dbReference type="SAM" id="MobiDB-lite"/>
    </source>
</evidence>
<dbReference type="Pfam" id="PF20196">
    <property type="entry name" value="DUF6559"/>
    <property type="match status" value="1"/>
</dbReference>
<evidence type="ECO:0000313" key="2">
    <source>
        <dbReference type="EMBL" id="KGJ95199.1"/>
    </source>
</evidence>
<comment type="caution">
    <text evidence="2">The sequence shown here is derived from an EMBL/GenBank/DDBJ whole genome shotgun (WGS) entry which is preliminary data.</text>
</comment>
<dbReference type="InterPro" id="IPR046689">
    <property type="entry name" value="DUF6559"/>
</dbReference>
<dbReference type="Proteomes" id="UP000029868">
    <property type="component" value="Unassembled WGS sequence"/>
</dbReference>
<name>A0A099KWU3_COLPS</name>
<dbReference type="AlphaFoldDB" id="A0A099KWU3"/>
<dbReference type="PATRIC" id="fig|28229.3.peg.1587"/>
<proteinExistence type="predicted"/>